<dbReference type="PANTHER" id="PTHR30528:SF0">
    <property type="entry name" value="CYTOPLASMIC PROTEIN"/>
    <property type="match status" value="1"/>
</dbReference>
<proteinExistence type="predicted"/>
<dbReference type="InterPro" id="IPR009351">
    <property type="entry name" value="AlkZ-like"/>
</dbReference>
<dbReference type="GeneID" id="64347565"/>
<dbReference type="RefSeq" id="WP_133410229.1">
    <property type="nucleotide sequence ID" value="NZ_SMZT01000003.1"/>
</dbReference>
<comment type="caution">
    <text evidence="1">The sequence shown here is derived from an EMBL/GenBank/DDBJ whole genome shotgun (WGS) entry which is preliminary data.</text>
</comment>
<dbReference type="Proteomes" id="UP000295163">
    <property type="component" value="Unassembled WGS sequence"/>
</dbReference>
<dbReference type="Pfam" id="PF06224">
    <property type="entry name" value="AlkZ-like"/>
    <property type="match status" value="1"/>
</dbReference>
<sequence length="433" mass="47888">MPSTPHAGLGIVVRVTRTISPAQARRVAIAAQGLDRPRPPVVTMRHVTSTVERIGLLQIDSVNVLARAHLLPLLARLGPYDTALLDRAAGRAPRRLVEAWAHEACYLPVATFPLVAWTRRRWAGMDPDALEARHPGVLELVRDVVAERGPLTGREVEAFVDARHAQRAEEGWGWRWSAARTALEILFDAGQLGAARRNAQFERVYDLAERVLPPHVRGQPPPDPDDAVRELVRISARAHGIGTVRCFADYFRLGQRVTRRAVDELVDGGELLPVTVAGWDRPAWLHVDAGVPRRTGARALLAPFDPLVFERRRLLELFGMHYRIGIYTPASRRTHGYYVLPFLLGESLVARVDLKYDRDRGVLLVRSAFAEEPGPDAAAATRWPTRSVVVGELAAELATTATWLGADTVAVDEDARGDLTGPLRGELRRPCPR</sequence>
<evidence type="ECO:0000313" key="1">
    <source>
        <dbReference type="EMBL" id="TDL42965.1"/>
    </source>
</evidence>
<evidence type="ECO:0000313" key="2">
    <source>
        <dbReference type="Proteomes" id="UP000295163"/>
    </source>
</evidence>
<accession>A0A4R5YDW5</accession>
<dbReference type="AlphaFoldDB" id="A0A4R5YDW5"/>
<dbReference type="PANTHER" id="PTHR30528">
    <property type="entry name" value="CYTOPLASMIC PROTEIN"/>
    <property type="match status" value="1"/>
</dbReference>
<organism evidence="1 2">
    <name type="scientific">Kocuria rosea</name>
    <name type="common">Deinococcus erythromyxa</name>
    <name type="synonym">Micrococcus rubens</name>
    <dbReference type="NCBI Taxonomy" id="1275"/>
    <lineage>
        <taxon>Bacteria</taxon>
        <taxon>Bacillati</taxon>
        <taxon>Actinomycetota</taxon>
        <taxon>Actinomycetes</taxon>
        <taxon>Micrococcales</taxon>
        <taxon>Micrococcaceae</taxon>
        <taxon>Kocuria</taxon>
    </lineage>
</organism>
<gene>
    <name evidence="1" type="ORF">E2R59_09065</name>
</gene>
<reference evidence="1 2" key="1">
    <citation type="submission" date="2019-03" db="EMBL/GenBank/DDBJ databases">
        <title>Genome Sequencing and Assembly of Various Microbes Isolated from Partially Reclaimed Soil and Acid Mine Drainage (AMD) Site.</title>
        <authorList>
            <person name="Steinbock B."/>
            <person name="Bechtold R."/>
            <person name="Sevigny J.L."/>
            <person name="Thomas D."/>
            <person name="Cuthill L.R."/>
            <person name="Aveiro Johannsen E.J."/>
            <person name="Thomas K."/>
            <person name="Ghosh A."/>
        </authorList>
    </citation>
    <scope>NUCLEOTIDE SEQUENCE [LARGE SCALE GENOMIC DNA]</scope>
    <source>
        <strain evidence="1 2">S-A3</strain>
    </source>
</reference>
<dbReference type="EMBL" id="SMZT01000003">
    <property type="protein sequence ID" value="TDL42965.1"/>
    <property type="molecule type" value="Genomic_DNA"/>
</dbReference>
<name>A0A4R5YDW5_KOCRO</name>
<protein>
    <submittedName>
        <fullName evidence="1">Winged helix-turn-helix domain-containing protein</fullName>
    </submittedName>
</protein>